<dbReference type="NCBIfam" id="NF040586">
    <property type="entry name" value="FxSxx_TPR"/>
    <property type="match status" value="1"/>
</dbReference>
<evidence type="ECO:0000313" key="4">
    <source>
        <dbReference type="Proteomes" id="UP000244722"/>
    </source>
</evidence>
<dbReference type="Gene3D" id="1.25.40.10">
    <property type="entry name" value="Tetratricopeptide repeat domain"/>
    <property type="match status" value="3"/>
</dbReference>
<protein>
    <recommendedName>
        <fullName evidence="2">DUF7779 domain-containing protein</fullName>
    </recommendedName>
</protein>
<sequence>MDRTPAIQSGIPGDHDDSKSFDNNFNGDPLLKKNSVQRNYGAIPVPPLGEEETKEEGPNRYLKVPYNRNDNFIGREDSLGRIHKTVGNGEHVRLALHGLGGIGKTQVAIEYVYRQADRRSVFWVRGNDFLRFSEDFRGILPYAKISHRIAANEERESLKTVRDWFESPVSGDWVLVIDGADNEADYNSENSPISEFLPQGPKGTVLFTTRSLRVAERQGCKIIEIGKISEDGARALFLSRLESSKCFSEADKKALTLILRSLDHLPLALVGAVSLMREESMSPSEYWDKFKEKSEERKLLPSKPRNIQREVDMTENVLNTYFLTFDQLKEQMPFAADILRLLAFFDHNQIPVKLLEQSNLDGAHSEGSLDDAIGKLIGLSLVINGKDRAGRPVYELHRLVQHSIQEYLSEEEASRWKNKALEVIWRLFPHYKHELLQECADYLPHALAVTENLTSPMAEEVCFRMALYLKEAAHPDSAEAQIRRCIKLREQSSGSSIWWGLRRFFRYITSPLRTTKYGAEYWSRIALLASILLELGHPEEAEVEYRRAVRGRAKALGTNHPDTLSSINGLAVALHSQGRYEEAEKLYRSALEGREIVLKHGHRDILESVAFLGEVLEFQEKHEEAEVLCRRALEGRREVLGPYHPDTIETSFHLASALKGQGKHSEAEVLYRRVLEAFEKALWQDDSRTLLIIHKIAEALQDGKRMTFTEAEALNRRIYERCEKALGAEHQLTRASMNNLAESLRDQGKYHEAAVTAQLAAEILEEKEGPDHPDMPMILYNLTQMLQDEGKYDEAEVSSRRIVKFYEKILGPDHPGTLVGHSILAAVLRDQERYDEAEEMLRDALKNMEKVLGPEDPDTLEAVDSLAFVLQREGRYDEAEILHLRALKGREKVLGEHATDTLTSLWRLANLYEKCGQGADADDAYRNGPGRAAFDDKEVSGRV</sequence>
<dbReference type="SUPFAM" id="SSF52540">
    <property type="entry name" value="P-loop containing nucleoside triphosphate hydrolases"/>
    <property type="match status" value="1"/>
</dbReference>
<dbReference type="EMBL" id="NESQ01000068">
    <property type="protein sequence ID" value="PUU80270.1"/>
    <property type="molecule type" value="Genomic_DNA"/>
</dbReference>
<evidence type="ECO:0000256" key="1">
    <source>
        <dbReference type="SAM" id="MobiDB-lite"/>
    </source>
</evidence>
<dbReference type="InterPro" id="IPR011990">
    <property type="entry name" value="TPR-like_helical_dom_sf"/>
</dbReference>
<organism evidence="3 4">
    <name type="scientific">Tuber borchii</name>
    <name type="common">White truffle</name>
    <dbReference type="NCBI Taxonomy" id="42251"/>
    <lineage>
        <taxon>Eukaryota</taxon>
        <taxon>Fungi</taxon>
        <taxon>Dikarya</taxon>
        <taxon>Ascomycota</taxon>
        <taxon>Pezizomycotina</taxon>
        <taxon>Pezizomycetes</taxon>
        <taxon>Pezizales</taxon>
        <taxon>Tuberaceae</taxon>
        <taxon>Tuber</taxon>
    </lineage>
</organism>
<comment type="caution">
    <text evidence="3">The sequence shown here is derived from an EMBL/GenBank/DDBJ whole genome shotgun (WGS) entry which is preliminary data.</text>
</comment>
<dbReference type="Pfam" id="PF13424">
    <property type="entry name" value="TPR_12"/>
    <property type="match status" value="4"/>
</dbReference>
<evidence type="ECO:0000259" key="2">
    <source>
        <dbReference type="Pfam" id="PF25000"/>
    </source>
</evidence>
<keyword evidence="4" id="KW-1185">Reference proteome</keyword>
<dbReference type="STRING" id="42251.A0A2T6ZXT6"/>
<gene>
    <name evidence="3" type="ORF">B9Z19DRAFT_1063527</name>
</gene>
<feature type="domain" description="DUF7779" evidence="2">
    <location>
        <begin position="327"/>
        <end position="412"/>
    </location>
</feature>
<dbReference type="AlphaFoldDB" id="A0A2T6ZXT6"/>
<dbReference type="PANTHER" id="PTHR46082">
    <property type="entry name" value="ATP/GTP-BINDING PROTEIN-RELATED"/>
    <property type="match status" value="1"/>
</dbReference>
<dbReference type="GO" id="GO:0043531">
    <property type="term" value="F:ADP binding"/>
    <property type="evidence" value="ECO:0007669"/>
    <property type="project" value="InterPro"/>
</dbReference>
<name>A0A2T6ZXT6_TUBBO</name>
<dbReference type="OrthoDB" id="1658288at2759"/>
<dbReference type="SUPFAM" id="SSF48452">
    <property type="entry name" value="TPR-like"/>
    <property type="match status" value="1"/>
</dbReference>
<dbReference type="SMART" id="SM00028">
    <property type="entry name" value="TPR"/>
    <property type="match status" value="8"/>
</dbReference>
<reference evidence="3 4" key="1">
    <citation type="submission" date="2017-04" db="EMBL/GenBank/DDBJ databases">
        <title>Draft genome sequence of Tuber borchii Vittad., a whitish edible truffle.</title>
        <authorList>
            <consortium name="DOE Joint Genome Institute"/>
            <person name="Murat C."/>
            <person name="Kuo A."/>
            <person name="Barry K.W."/>
            <person name="Clum A."/>
            <person name="Dockter R.B."/>
            <person name="Fauchery L."/>
            <person name="Iotti M."/>
            <person name="Kohler A."/>
            <person name="Labutti K."/>
            <person name="Lindquist E.A."/>
            <person name="Lipzen A."/>
            <person name="Ohm R.A."/>
            <person name="Wang M."/>
            <person name="Grigoriev I.V."/>
            <person name="Zambonelli A."/>
            <person name="Martin F.M."/>
        </authorList>
    </citation>
    <scope>NUCLEOTIDE SEQUENCE [LARGE SCALE GENOMIC DNA]</scope>
    <source>
        <strain evidence="3 4">Tbo3840</strain>
    </source>
</reference>
<dbReference type="PANTHER" id="PTHR46082:SF6">
    <property type="entry name" value="AAA+ ATPASE DOMAIN-CONTAINING PROTEIN-RELATED"/>
    <property type="match status" value="1"/>
</dbReference>
<dbReference type="InterPro" id="IPR019734">
    <property type="entry name" value="TPR_rpt"/>
</dbReference>
<proteinExistence type="predicted"/>
<dbReference type="Pfam" id="PF25000">
    <property type="entry name" value="DUF7779"/>
    <property type="match status" value="1"/>
</dbReference>
<dbReference type="InterPro" id="IPR027417">
    <property type="entry name" value="P-loop_NTPase"/>
</dbReference>
<feature type="region of interest" description="Disordered" evidence="1">
    <location>
        <begin position="1"/>
        <end position="33"/>
    </location>
</feature>
<evidence type="ECO:0000313" key="3">
    <source>
        <dbReference type="EMBL" id="PUU80270.1"/>
    </source>
</evidence>
<accession>A0A2T6ZXT6</accession>
<dbReference type="Proteomes" id="UP000244722">
    <property type="component" value="Unassembled WGS sequence"/>
</dbReference>
<dbReference type="InterPro" id="IPR056681">
    <property type="entry name" value="DUF7779"/>
</dbReference>
<dbReference type="Pfam" id="PF13374">
    <property type="entry name" value="TPR_10"/>
    <property type="match status" value="1"/>
</dbReference>
<dbReference type="Gene3D" id="3.40.50.300">
    <property type="entry name" value="P-loop containing nucleotide triphosphate hydrolases"/>
    <property type="match status" value="1"/>
</dbReference>
<dbReference type="InterPro" id="IPR053137">
    <property type="entry name" value="NLR-like"/>
</dbReference>